<evidence type="ECO:0000313" key="3">
    <source>
        <dbReference type="Proteomes" id="UP001158986"/>
    </source>
</evidence>
<dbReference type="EMBL" id="CAKLCB010000140">
    <property type="protein sequence ID" value="CAH0515813.1"/>
    <property type="molecule type" value="Genomic_DNA"/>
</dbReference>
<organism evidence="1 4">
    <name type="scientific">Peronospora belbahrii</name>
    <dbReference type="NCBI Taxonomy" id="622444"/>
    <lineage>
        <taxon>Eukaryota</taxon>
        <taxon>Sar</taxon>
        <taxon>Stramenopiles</taxon>
        <taxon>Oomycota</taxon>
        <taxon>Peronosporomycetes</taxon>
        <taxon>Peronosporales</taxon>
        <taxon>Peronosporaceae</taxon>
        <taxon>Peronospora</taxon>
    </lineage>
</organism>
<reference evidence="1 3" key="1">
    <citation type="submission" date="2021-11" db="EMBL/GenBank/DDBJ databases">
        <authorList>
            <person name="Islam A."/>
            <person name="Islam S."/>
            <person name="Flora M.S."/>
            <person name="Rahman M."/>
            <person name="Ziaur R.M."/>
            <person name="Epstein J.H."/>
            <person name="Hassan M."/>
            <person name="Klassen M."/>
            <person name="Woodard K."/>
            <person name="Webb A."/>
            <person name="Webby R.J."/>
            <person name="El Zowalaty M.E."/>
        </authorList>
    </citation>
    <scope>NUCLEOTIDE SEQUENCE</scope>
    <source>
        <strain evidence="2">Pbs1</strain>
        <strain evidence="1">Pbs3</strain>
    </source>
</reference>
<proteinExistence type="predicted"/>
<evidence type="ECO:0000313" key="4">
    <source>
        <dbReference type="Proteomes" id="UP001160483"/>
    </source>
</evidence>
<protein>
    <submittedName>
        <fullName evidence="1">Uncharacterized protein</fullName>
    </submittedName>
</protein>
<accession>A0AAU9L4L8</accession>
<gene>
    <name evidence="2" type="ORF">PBS001_LOCUS2509</name>
    <name evidence="1" type="ORF">PBS003_LOCUS6334</name>
</gene>
<sequence>MTSSNPVSAFIASLMAPKSKGEEDAMTHISSVANDAKWRLEDNMPTHKRAGFHRNDQYTSPEGFPEFPRQYIVTTHSKGQNYATYAANSYASAIAIQEEMKTRPF</sequence>
<dbReference type="Proteomes" id="UP001160483">
    <property type="component" value="Unassembled WGS sequence"/>
</dbReference>
<dbReference type="EMBL" id="CAKKTJ010000320">
    <property type="protein sequence ID" value="CAH0479700.1"/>
    <property type="molecule type" value="Genomic_DNA"/>
</dbReference>
<dbReference type="AlphaFoldDB" id="A0AAU9L4L8"/>
<name>A0AAU9L4L8_9STRA</name>
<keyword evidence="3" id="KW-1185">Reference proteome</keyword>
<dbReference type="Proteomes" id="UP001158986">
    <property type="component" value="Unassembled WGS sequence"/>
</dbReference>
<evidence type="ECO:0000313" key="2">
    <source>
        <dbReference type="EMBL" id="CAH0515813.1"/>
    </source>
</evidence>
<evidence type="ECO:0000313" key="1">
    <source>
        <dbReference type="EMBL" id="CAH0479700.1"/>
    </source>
</evidence>
<comment type="caution">
    <text evidence="1">The sequence shown here is derived from an EMBL/GenBank/DDBJ whole genome shotgun (WGS) entry which is preliminary data.</text>
</comment>